<evidence type="ECO:0000313" key="2">
    <source>
        <dbReference type="EMBL" id="MDA8484236.1"/>
    </source>
</evidence>
<organism evidence="2 3">
    <name type="scientific">Metapseudomonas resinovorans</name>
    <name type="common">Pseudomonas resinovorans</name>
    <dbReference type="NCBI Taxonomy" id="53412"/>
    <lineage>
        <taxon>Bacteria</taxon>
        <taxon>Pseudomonadati</taxon>
        <taxon>Pseudomonadota</taxon>
        <taxon>Gammaproteobacteria</taxon>
        <taxon>Pseudomonadales</taxon>
        <taxon>Pseudomonadaceae</taxon>
        <taxon>Metapseudomonas</taxon>
    </lineage>
</organism>
<accession>A0ABT4Y664</accession>
<reference evidence="2 3" key="1">
    <citation type="submission" date="2022-07" db="EMBL/GenBank/DDBJ databases">
        <title>Genome Analysis of Selected Gammaproteobacteria from Nigerian Food snails.</title>
        <authorList>
            <person name="Okafor A.C."/>
        </authorList>
    </citation>
    <scope>NUCLEOTIDE SEQUENCE [LARGE SCALE GENOMIC DNA]</scope>
    <source>
        <strain evidence="2 3">Awg 2</strain>
    </source>
</reference>
<feature type="domain" description="TadE-like" evidence="1">
    <location>
        <begin position="14"/>
        <end position="56"/>
    </location>
</feature>
<sequence>MRRIPCTSRRGQRGLAMVEFALALPLLVLLLLTVSEIGRMLLQYNSLLQANRDAVRYVAGKAFDRTQGRVEVSATLRTETQNLAVYGSPVVRLGMQPVVSGLSTANVQVSTVAGTTDHVQVSISYTFQPLFGSGLPALVGSSMRLDFPLVATTVMRAL</sequence>
<dbReference type="Proteomes" id="UP001211689">
    <property type="component" value="Unassembled WGS sequence"/>
</dbReference>
<keyword evidence="3" id="KW-1185">Reference proteome</keyword>
<dbReference type="InterPro" id="IPR012495">
    <property type="entry name" value="TadE-like_dom"/>
</dbReference>
<comment type="caution">
    <text evidence="2">The sequence shown here is derived from an EMBL/GenBank/DDBJ whole genome shotgun (WGS) entry which is preliminary data.</text>
</comment>
<dbReference type="EMBL" id="JANEWF010000014">
    <property type="protein sequence ID" value="MDA8484236.1"/>
    <property type="molecule type" value="Genomic_DNA"/>
</dbReference>
<gene>
    <name evidence="2" type="ORF">NNO07_14265</name>
</gene>
<name>A0ABT4Y664_METRE</name>
<protein>
    <submittedName>
        <fullName evidence="2">Pilus assembly protein</fullName>
    </submittedName>
</protein>
<evidence type="ECO:0000313" key="3">
    <source>
        <dbReference type="Proteomes" id="UP001211689"/>
    </source>
</evidence>
<dbReference type="Pfam" id="PF07811">
    <property type="entry name" value="TadE"/>
    <property type="match status" value="1"/>
</dbReference>
<evidence type="ECO:0000259" key="1">
    <source>
        <dbReference type="Pfam" id="PF07811"/>
    </source>
</evidence>
<proteinExistence type="predicted"/>
<dbReference type="RefSeq" id="WP_223834764.1">
    <property type="nucleotide sequence ID" value="NZ_JANEWF010000014.1"/>
</dbReference>